<reference evidence="16 17" key="2">
    <citation type="journal article" date="2012" name="BMC Genomics">
        <title>The genome of Pelobacter carbinolicus reveals surprising metabolic capabilities and physiological features.</title>
        <authorList>
            <person name="Aklujkar M."/>
            <person name="Haveman S.A."/>
            <person name="Didonato R.Jr."/>
            <person name="Chertkov O."/>
            <person name="Han C.S."/>
            <person name="Land M.L."/>
            <person name="Brown P."/>
            <person name="Lovley D.R."/>
        </authorList>
    </citation>
    <scope>NUCLEOTIDE SEQUENCE [LARGE SCALE GENOMIC DNA]</scope>
    <source>
        <strain evidence="17">DSM 2380 / NBRC 103641 / GraBd1</strain>
    </source>
</reference>
<evidence type="ECO:0000313" key="17">
    <source>
        <dbReference type="Proteomes" id="UP000002534"/>
    </source>
</evidence>
<keyword evidence="10" id="KW-1133">Transmembrane helix</keyword>
<accession>Q3A207</accession>
<dbReference type="eggNOG" id="COG5002">
    <property type="taxonomic scope" value="Bacteria"/>
</dbReference>
<organism evidence="16 17">
    <name type="scientific">Syntrophotalea carbinolica (strain DSM 2380 / NBRC 103641 / GraBd1)</name>
    <name type="common">Pelobacter carbinolicus</name>
    <dbReference type="NCBI Taxonomy" id="338963"/>
    <lineage>
        <taxon>Bacteria</taxon>
        <taxon>Pseudomonadati</taxon>
        <taxon>Thermodesulfobacteriota</taxon>
        <taxon>Desulfuromonadia</taxon>
        <taxon>Desulfuromonadales</taxon>
        <taxon>Syntrophotaleaceae</taxon>
        <taxon>Syntrophotalea</taxon>
    </lineage>
</organism>
<evidence type="ECO:0000259" key="14">
    <source>
        <dbReference type="PROSITE" id="PS50112"/>
    </source>
</evidence>
<evidence type="ECO:0000259" key="15">
    <source>
        <dbReference type="PROSITE" id="PS50113"/>
    </source>
</evidence>
<keyword evidence="7" id="KW-0547">Nucleotide-binding</keyword>
<protein>
    <recommendedName>
        <fullName evidence="3">histidine kinase</fullName>
        <ecNumber evidence="3">2.7.13.3</ecNumber>
    </recommendedName>
</protein>
<keyword evidence="9" id="KW-0067">ATP-binding</keyword>
<keyword evidence="6" id="KW-0812">Transmembrane</keyword>
<sequence>MTVISSSDNDFKQVFEDLHWQDHVCLVYDDAKEWGRNLVRFVKAGLDRNHKSLCLMPSGMFSDASLLAQDEALLLQQAIKDGLLVHWHDFETLQQILEEGRLPGMFVPSGGSDENAGCRLICDMTWLKQCGVPEKSRRDFLLWMNTASQDHPLLVLSGYQRQESSSAELREAFGLHPYIGHAGQLLPGGFSGSTRPGRGNRFNRPVPEWRRFFRRSQVLDAIFKAAPFGMWLLDRKKEIVFVNKQMCDILGMSESQLLGRHHREIGRHWGPDNPAVFALDDPAVYLTDGAVENEQSCWQVDGNMRAYRIIRTRVTGDDGQVEGLLGLAVDTTDCKKAERLLRQEERRFRDIALSVGDLIWEVGPDWRFRYVSERASSILGYKADALIGKSLAELDNAAAAEAWQVLFRDWEENPKTFRNVEKWLQHKDGRRRCLMLSGLPIIEDDGSAGGFRGVAEDITERKQQEDNLKKALWEAEDGRDKIDSIIRSITDALVVIDDRQRVILLNPRAEALFGVTAAHAAGCLLGELCPDAEVQNVIMTLLENLTDGGGEACFAWPGGDSTSPDYFKARASRMRNIQGDGTGAIVIFHDVTQEREMERVKTEFISTAAHELRTPLTSIMGYLEFCMHPEEFGGFSDAQLKEFMTEIYDKAEVLERIVSDLLDISRMEAGREIPLVLETVDVAEISRKLLQHFQLQFPRYRFEMEFAAGTSHLVRADREKLVQVMENIISNAIKYSQEGKAVRVIGRCEPKCYRISVRDQGIGMTPEQIERMFDKFYRAVDLNSGVRGLGLGMHIVKHIIERHGGGIEVVSAPGAGTEIIFSLPLCE</sequence>
<dbReference type="Pfam" id="PF13426">
    <property type="entry name" value="PAS_9"/>
    <property type="match status" value="1"/>
</dbReference>
<dbReference type="SMART" id="SM00091">
    <property type="entry name" value="PAS"/>
    <property type="match status" value="3"/>
</dbReference>
<feature type="domain" description="PAC" evidence="15">
    <location>
        <begin position="291"/>
        <end position="343"/>
    </location>
</feature>
<dbReference type="InterPro" id="IPR000014">
    <property type="entry name" value="PAS"/>
</dbReference>
<comment type="subcellular location">
    <subcellularLocation>
        <location evidence="2">Membrane</location>
        <topology evidence="2">Multi-pass membrane protein</topology>
    </subcellularLocation>
</comment>
<evidence type="ECO:0000256" key="7">
    <source>
        <dbReference type="ARBA" id="ARBA00022741"/>
    </source>
</evidence>
<dbReference type="InterPro" id="IPR025847">
    <property type="entry name" value="MEDS_domain"/>
</dbReference>
<dbReference type="Gene3D" id="1.10.287.130">
    <property type="match status" value="1"/>
</dbReference>
<dbReference type="InterPro" id="IPR003661">
    <property type="entry name" value="HisK_dim/P_dom"/>
</dbReference>
<dbReference type="InterPro" id="IPR005467">
    <property type="entry name" value="His_kinase_dom"/>
</dbReference>
<dbReference type="OrthoDB" id="9808408at2"/>
<evidence type="ECO:0000256" key="5">
    <source>
        <dbReference type="ARBA" id="ARBA00022679"/>
    </source>
</evidence>
<dbReference type="AlphaFoldDB" id="Q3A207"/>
<dbReference type="CDD" id="cd00130">
    <property type="entry name" value="PAS"/>
    <property type="match status" value="3"/>
</dbReference>
<feature type="domain" description="Histidine kinase" evidence="13">
    <location>
        <begin position="607"/>
        <end position="827"/>
    </location>
</feature>
<dbReference type="SUPFAM" id="SSF47384">
    <property type="entry name" value="Homodimeric domain of signal transducing histidine kinase"/>
    <property type="match status" value="1"/>
</dbReference>
<keyword evidence="8 16" id="KW-0418">Kinase</keyword>
<dbReference type="EMBL" id="CP000142">
    <property type="protein sequence ID" value="ABA89600.1"/>
    <property type="molecule type" value="Genomic_DNA"/>
</dbReference>
<evidence type="ECO:0000256" key="4">
    <source>
        <dbReference type="ARBA" id="ARBA00022553"/>
    </source>
</evidence>
<dbReference type="PROSITE" id="PS50113">
    <property type="entry name" value="PAC"/>
    <property type="match status" value="2"/>
</dbReference>
<dbReference type="InterPro" id="IPR035965">
    <property type="entry name" value="PAS-like_dom_sf"/>
</dbReference>
<keyword evidence="17" id="KW-1185">Reference proteome</keyword>
<dbReference type="InterPro" id="IPR001610">
    <property type="entry name" value="PAC"/>
</dbReference>
<dbReference type="Pfam" id="PF13188">
    <property type="entry name" value="PAS_8"/>
    <property type="match status" value="1"/>
</dbReference>
<feature type="domain" description="PAS" evidence="14">
    <location>
        <begin position="478"/>
        <end position="522"/>
    </location>
</feature>
<comment type="catalytic activity">
    <reaction evidence="1">
        <text>ATP + protein L-histidine = ADP + protein N-phospho-L-histidine.</text>
        <dbReference type="EC" id="2.7.13.3"/>
    </reaction>
</comment>
<dbReference type="Gene3D" id="3.30.450.20">
    <property type="entry name" value="PAS domain"/>
    <property type="match status" value="3"/>
</dbReference>
<dbReference type="Pfam" id="PF14417">
    <property type="entry name" value="MEDS"/>
    <property type="match status" value="1"/>
</dbReference>
<dbReference type="GO" id="GO:0030295">
    <property type="term" value="F:protein kinase activator activity"/>
    <property type="evidence" value="ECO:0007669"/>
    <property type="project" value="TreeGrafter"/>
</dbReference>
<proteinExistence type="predicted"/>
<gene>
    <name evidence="16" type="ordered locus">Pcar_2361</name>
</gene>
<feature type="domain" description="PAS" evidence="14">
    <location>
        <begin position="215"/>
        <end position="260"/>
    </location>
</feature>
<dbReference type="NCBIfam" id="TIGR00229">
    <property type="entry name" value="sensory_box"/>
    <property type="match status" value="3"/>
</dbReference>
<dbReference type="RefSeq" id="WP_011342122.1">
    <property type="nucleotide sequence ID" value="NC_007498.2"/>
</dbReference>
<name>Q3A207_SYNC1</name>
<evidence type="ECO:0000256" key="9">
    <source>
        <dbReference type="ARBA" id="ARBA00022840"/>
    </source>
</evidence>
<feature type="domain" description="PAC" evidence="15">
    <location>
        <begin position="418"/>
        <end position="470"/>
    </location>
</feature>
<evidence type="ECO:0000256" key="10">
    <source>
        <dbReference type="ARBA" id="ARBA00022989"/>
    </source>
</evidence>
<dbReference type="CDD" id="cd00082">
    <property type="entry name" value="HisKA"/>
    <property type="match status" value="1"/>
</dbReference>
<dbReference type="Pfam" id="PF08448">
    <property type="entry name" value="PAS_4"/>
    <property type="match status" value="1"/>
</dbReference>
<dbReference type="GO" id="GO:0000155">
    <property type="term" value="F:phosphorelay sensor kinase activity"/>
    <property type="evidence" value="ECO:0007669"/>
    <property type="project" value="InterPro"/>
</dbReference>
<dbReference type="FunFam" id="3.30.565.10:FF:000006">
    <property type="entry name" value="Sensor histidine kinase WalK"/>
    <property type="match status" value="1"/>
</dbReference>
<dbReference type="InterPro" id="IPR013656">
    <property type="entry name" value="PAS_4"/>
</dbReference>
<dbReference type="Proteomes" id="UP000002534">
    <property type="component" value="Chromosome"/>
</dbReference>
<dbReference type="Pfam" id="PF02518">
    <property type="entry name" value="HATPase_c"/>
    <property type="match status" value="1"/>
</dbReference>
<dbReference type="SUPFAM" id="SSF55785">
    <property type="entry name" value="PYP-like sensor domain (PAS domain)"/>
    <property type="match status" value="3"/>
</dbReference>
<dbReference type="InterPro" id="IPR036097">
    <property type="entry name" value="HisK_dim/P_sf"/>
</dbReference>
<dbReference type="Pfam" id="PF00512">
    <property type="entry name" value="HisKA"/>
    <property type="match status" value="1"/>
</dbReference>
<evidence type="ECO:0000313" key="16">
    <source>
        <dbReference type="EMBL" id="ABA89600.1"/>
    </source>
</evidence>
<dbReference type="FunFam" id="1.10.287.130:FF:000001">
    <property type="entry name" value="Two-component sensor histidine kinase"/>
    <property type="match status" value="1"/>
</dbReference>
<evidence type="ECO:0000256" key="3">
    <source>
        <dbReference type="ARBA" id="ARBA00012438"/>
    </source>
</evidence>
<dbReference type="KEGG" id="pca:Pcar_2361"/>
<dbReference type="PANTHER" id="PTHR42878">
    <property type="entry name" value="TWO-COMPONENT HISTIDINE KINASE"/>
    <property type="match status" value="1"/>
</dbReference>
<dbReference type="GO" id="GO:0016020">
    <property type="term" value="C:membrane"/>
    <property type="evidence" value="ECO:0007669"/>
    <property type="project" value="UniProtKB-SubCell"/>
</dbReference>
<dbReference type="InterPro" id="IPR050351">
    <property type="entry name" value="BphY/WalK/GraS-like"/>
</dbReference>
<dbReference type="CDD" id="cd00075">
    <property type="entry name" value="HATPase"/>
    <property type="match status" value="1"/>
</dbReference>
<dbReference type="Gene3D" id="3.30.565.10">
    <property type="entry name" value="Histidine kinase-like ATPase, C-terminal domain"/>
    <property type="match status" value="1"/>
</dbReference>
<dbReference type="SMART" id="SM00086">
    <property type="entry name" value="PAC"/>
    <property type="match status" value="2"/>
</dbReference>
<dbReference type="GO" id="GO:0005524">
    <property type="term" value="F:ATP binding"/>
    <property type="evidence" value="ECO:0007669"/>
    <property type="project" value="UniProtKB-KW"/>
</dbReference>
<dbReference type="PANTHER" id="PTHR42878:SF7">
    <property type="entry name" value="SENSOR HISTIDINE KINASE GLRK"/>
    <property type="match status" value="1"/>
</dbReference>
<evidence type="ECO:0000259" key="13">
    <source>
        <dbReference type="PROSITE" id="PS50109"/>
    </source>
</evidence>
<dbReference type="PRINTS" id="PR00344">
    <property type="entry name" value="BCTRLSENSOR"/>
</dbReference>
<keyword evidence="11" id="KW-0902">Two-component regulatory system</keyword>
<dbReference type="InterPro" id="IPR003594">
    <property type="entry name" value="HATPase_dom"/>
</dbReference>
<dbReference type="GO" id="GO:0000156">
    <property type="term" value="F:phosphorelay response regulator activity"/>
    <property type="evidence" value="ECO:0007669"/>
    <property type="project" value="TreeGrafter"/>
</dbReference>
<dbReference type="HOGENOM" id="CLU_342516_0_0_7"/>
<feature type="domain" description="PAS" evidence="14">
    <location>
        <begin position="344"/>
        <end position="394"/>
    </location>
</feature>
<keyword evidence="5" id="KW-0808">Transferase</keyword>
<dbReference type="GO" id="GO:0007234">
    <property type="term" value="P:osmosensory signaling via phosphorelay pathway"/>
    <property type="evidence" value="ECO:0007669"/>
    <property type="project" value="TreeGrafter"/>
</dbReference>
<evidence type="ECO:0000256" key="11">
    <source>
        <dbReference type="ARBA" id="ARBA00023012"/>
    </source>
</evidence>
<dbReference type="EC" id="2.7.13.3" evidence="3"/>
<evidence type="ECO:0000256" key="2">
    <source>
        <dbReference type="ARBA" id="ARBA00004141"/>
    </source>
</evidence>
<dbReference type="InterPro" id="IPR004358">
    <property type="entry name" value="Sig_transdc_His_kin-like_C"/>
</dbReference>
<dbReference type="STRING" id="338963.Pcar_2361"/>
<dbReference type="PROSITE" id="PS50109">
    <property type="entry name" value="HIS_KIN"/>
    <property type="match status" value="1"/>
</dbReference>
<reference evidence="17" key="1">
    <citation type="submission" date="2005-10" db="EMBL/GenBank/DDBJ databases">
        <title>Complete sequence of Pelobacter carbinolicus DSM 2380.</title>
        <authorList>
            <person name="Copeland A."/>
            <person name="Lucas S."/>
            <person name="Lapidus A."/>
            <person name="Barry K."/>
            <person name="Detter J.C."/>
            <person name="Glavina T."/>
            <person name="Hammon N."/>
            <person name="Israni S."/>
            <person name="Pitluck S."/>
            <person name="Chertkov O."/>
            <person name="Schmutz J."/>
            <person name="Larimer F."/>
            <person name="Land M."/>
            <person name="Kyrpides N."/>
            <person name="Ivanova N."/>
            <person name="Richardson P."/>
        </authorList>
    </citation>
    <scope>NUCLEOTIDE SEQUENCE [LARGE SCALE GENOMIC DNA]</scope>
    <source>
        <strain evidence="17">DSM 2380 / NBRC 103641 / GraBd1</strain>
    </source>
</reference>
<evidence type="ECO:0000256" key="12">
    <source>
        <dbReference type="ARBA" id="ARBA00023136"/>
    </source>
</evidence>
<keyword evidence="12" id="KW-0472">Membrane</keyword>
<evidence type="ECO:0000256" key="8">
    <source>
        <dbReference type="ARBA" id="ARBA00022777"/>
    </source>
</evidence>
<dbReference type="PROSITE" id="PS50112">
    <property type="entry name" value="PAS"/>
    <property type="match status" value="3"/>
</dbReference>
<dbReference type="InterPro" id="IPR036890">
    <property type="entry name" value="HATPase_C_sf"/>
</dbReference>
<keyword evidence="4" id="KW-0597">Phosphoprotein</keyword>
<evidence type="ECO:0000256" key="1">
    <source>
        <dbReference type="ARBA" id="ARBA00000085"/>
    </source>
</evidence>
<dbReference type="SMART" id="SM00387">
    <property type="entry name" value="HATPase_c"/>
    <property type="match status" value="1"/>
</dbReference>
<evidence type="ECO:0000256" key="6">
    <source>
        <dbReference type="ARBA" id="ARBA00022692"/>
    </source>
</evidence>
<dbReference type="SMART" id="SM00388">
    <property type="entry name" value="HisKA"/>
    <property type="match status" value="1"/>
</dbReference>
<dbReference type="SUPFAM" id="SSF55874">
    <property type="entry name" value="ATPase domain of HSP90 chaperone/DNA topoisomerase II/histidine kinase"/>
    <property type="match status" value="1"/>
</dbReference>
<dbReference type="InterPro" id="IPR000700">
    <property type="entry name" value="PAS-assoc_C"/>
</dbReference>